<evidence type="ECO:0000313" key="2">
    <source>
        <dbReference type="EMBL" id="RXS96922.1"/>
    </source>
</evidence>
<accession>A0A4V1NVS3</accession>
<dbReference type="EMBL" id="SDMK01000001">
    <property type="protein sequence ID" value="RXS96922.1"/>
    <property type="molecule type" value="Genomic_DNA"/>
</dbReference>
<dbReference type="RefSeq" id="WP_129206704.1">
    <property type="nucleotide sequence ID" value="NZ_BMGU01000001.1"/>
</dbReference>
<protein>
    <submittedName>
        <fullName evidence="2">Class I SAM-dependent methyltransferase</fullName>
    </submittedName>
</protein>
<keyword evidence="2" id="KW-0808">Transferase</keyword>
<evidence type="ECO:0000313" key="3">
    <source>
        <dbReference type="Proteomes" id="UP000290253"/>
    </source>
</evidence>
<dbReference type="Pfam" id="PF08242">
    <property type="entry name" value="Methyltransf_12"/>
    <property type="match status" value="1"/>
</dbReference>
<keyword evidence="3" id="KW-1185">Reference proteome</keyword>
<dbReference type="CDD" id="cd02440">
    <property type="entry name" value="AdoMet_MTases"/>
    <property type="match status" value="1"/>
</dbReference>
<name>A0A4V1NVS3_9BACT</name>
<gene>
    <name evidence="2" type="ORF">ESZ00_02995</name>
</gene>
<dbReference type="OrthoDB" id="117239at2"/>
<dbReference type="Gene3D" id="3.40.50.150">
    <property type="entry name" value="Vaccinia Virus protein VP39"/>
    <property type="match status" value="1"/>
</dbReference>
<dbReference type="Proteomes" id="UP000290253">
    <property type="component" value="Unassembled WGS sequence"/>
</dbReference>
<dbReference type="InterPro" id="IPR013217">
    <property type="entry name" value="Methyltransf_12"/>
</dbReference>
<dbReference type="SUPFAM" id="SSF53335">
    <property type="entry name" value="S-adenosyl-L-methionine-dependent methyltransferases"/>
    <property type="match status" value="1"/>
</dbReference>
<evidence type="ECO:0000259" key="1">
    <source>
        <dbReference type="Pfam" id="PF08242"/>
    </source>
</evidence>
<keyword evidence="2" id="KW-0489">Methyltransferase</keyword>
<dbReference type="AlphaFoldDB" id="A0A4V1NVS3"/>
<proteinExistence type="predicted"/>
<comment type="caution">
    <text evidence="2">The sequence shown here is derived from an EMBL/GenBank/DDBJ whole genome shotgun (WGS) entry which is preliminary data.</text>
</comment>
<reference evidence="2 3" key="1">
    <citation type="journal article" date="2016" name="Int. J. Syst. Evol. Microbiol.">
        <title>Acidipila dinghuensis sp. nov., an acidobacterium isolated from forest soil.</title>
        <authorList>
            <person name="Jiang Y.W."/>
            <person name="Wang J."/>
            <person name="Chen M.H."/>
            <person name="Lv Y.Y."/>
            <person name="Qiu L.H."/>
        </authorList>
    </citation>
    <scope>NUCLEOTIDE SEQUENCE [LARGE SCALE GENOMIC DNA]</scope>
    <source>
        <strain evidence="2 3">DHOF10</strain>
    </source>
</reference>
<organism evidence="2 3">
    <name type="scientific">Silvibacterium dinghuense</name>
    <dbReference type="NCBI Taxonomy" id="1560006"/>
    <lineage>
        <taxon>Bacteria</taxon>
        <taxon>Pseudomonadati</taxon>
        <taxon>Acidobacteriota</taxon>
        <taxon>Terriglobia</taxon>
        <taxon>Terriglobales</taxon>
        <taxon>Acidobacteriaceae</taxon>
        <taxon>Silvibacterium</taxon>
    </lineage>
</organism>
<feature type="domain" description="Methyltransferase type 12" evidence="1">
    <location>
        <begin position="57"/>
        <end position="152"/>
    </location>
</feature>
<dbReference type="InterPro" id="IPR029063">
    <property type="entry name" value="SAM-dependent_MTases_sf"/>
</dbReference>
<dbReference type="GO" id="GO:0032259">
    <property type="term" value="P:methylation"/>
    <property type="evidence" value="ECO:0007669"/>
    <property type="project" value="UniProtKB-KW"/>
</dbReference>
<dbReference type="GO" id="GO:0008168">
    <property type="term" value="F:methyltransferase activity"/>
    <property type="evidence" value="ECO:0007669"/>
    <property type="project" value="UniProtKB-KW"/>
</dbReference>
<sequence>MPPSLPVQDEHSQRDGFGRLARLYRWLEYLTFGPWLALCRNARLRDVSVTAARHALILGDGDGRFLARLLRQNPGLGILSVDSSPAMLDRQSRRAARDGNASRLTIHCEDIRCFTPAADYDLVTTHFCLDCLSTTEIEALARRLRLRMAPGACWIVSDFALPGGAARIPARIVVRSLYLAFRVITGLQTRTLPDHAEALRNAGFVLLDRCTWLAGLLMSERWTTPAGASTKPLTY</sequence>